<accession>A0A820UUL0</accession>
<dbReference type="OrthoDB" id="10018255at2759"/>
<keyword evidence="14" id="KW-1185">Reference proteome</keyword>
<dbReference type="Gene3D" id="3.40.50.720">
    <property type="entry name" value="NAD(P)-binding Rossmann-like Domain"/>
    <property type="match status" value="1"/>
</dbReference>
<dbReference type="Proteomes" id="UP000663851">
    <property type="component" value="Unassembled WGS sequence"/>
</dbReference>
<dbReference type="SUPFAM" id="SSF51735">
    <property type="entry name" value="NAD(P)-binding Rossmann-fold domains"/>
    <property type="match status" value="1"/>
</dbReference>
<dbReference type="Proteomes" id="UP000663825">
    <property type="component" value="Unassembled WGS sequence"/>
</dbReference>
<dbReference type="InterPro" id="IPR001509">
    <property type="entry name" value="Epimerase_deHydtase"/>
</dbReference>
<name>A0A820UUL0_9BILA</name>
<gene>
    <name evidence="5" type="ORF">FME351_LOCUS7459</name>
    <name evidence="6" type="ORF">GRG538_LOCUS12902</name>
    <name evidence="9" type="ORF">HFQ381_LOCUS18576</name>
    <name evidence="7" type="ORF">KIK155_LOCUS25317</name>
    <name evidence="4" type="ORF">LUA448_LOCUS9161</name>
    <name evidence="11" type="ORF">QYT958_LOCUS7186</name>
    <name evidence="3" type="ORF">TIS948_LOCUS18390</name>
    <name evidence="12" type="ORF">TOA249_LOCUS21899</name>
    <name evidence="10" type="ORF">TSG867_LOCUS20262</name>
    <name evidence="8" type="ORF">UJA718_LOCUS6978</name>
</gene>
<dbReference type="Proteomes" id="UP000663862">
    <property type="component" value="Unassembled WGS sequence"/>
</dbReference>
<dbReference type="Pfam" id="PF01370">
    <property type="entry name" value="Epimerase"/>
    <property type="match status" value="1"/>
</dbReference>
<dbReference type="AlphaFoldDB" id="A0A820UUL0"/>
<dbReference type="Proteomes" id="UP000663848">
    <property type="component" value="Unassembled WGS sequence"/>
</dbReference>
<feature type="domain" description="NAD-dependent epimerase/dehydratase" evidence="2">
    <location>
        <begin position="18"/>
        <end position="221"/>
    </location>
</feature>
<comment type="caution">
    <text evidence="10">The sequence shown here is derived from an EMBL/GenBank/DDBJ whole genome shotgun (WGS) entry which is preliminary data.</text>
</comment>
<dbReference type="Proteomes" id="UP000663838">
    <property type="component" value="Unassembled WGS sequence"/>
</dbReference>
<evidence type="ECO:0000313" key="4">
    <source>
        <dbReference type="EMBL" id="CAF3312864.1"/>
    </source>
</evidence>
<dbReference type="PANTHER" id="PTHR43000">
    <property type="entry name" value="DTDP-D-GLUCOSE 4,6-DEHYDRATASE-RELATED"/>
    <property type="match status" value="1"/>
</dbReference>
<evidence type="ECO:0000313" key="8">
    <source>
        <dbReference type="EMBL" id="CAF4208293.1"/>
    </source>
</evidence>
<evidence type="ECO:0000313" key="10">
    <source>
        <dbReference type="EMBL" id="CAF4490357.1"/>
    </source>
</evidence>
<evidence type="ECO:0000313" key="9">
    <source>
        <dbReference type="EMBL" id="CAF4378658.1"/>
    </source>
</evidence>
<evidence type="ECO:0000313" key="6">
    <source>
        <dbReference type="EMBL" id="CAF3433878.1"/>
    </source>
</evidence>
<reference evidence="10" key="1">
    <citation type="submission" date="2021-02" db="EMBL/GenBank/DDBJ databases">
        <authorList>
            <person name="Nowell W R."/>
        </authorList>
    </citation>
    <scope>NUCLEOTIDE SEQUENCE</scope>
</reference>
<dbReference type="EMBL" id="CAJNYD010001047">
    <property type="protein sequence ID" value="CAF3312864.1"/>
    <property type="molecule type" value="Genomic_DNA"/>
</dbReference>
<evidence type="ECO:0000313" key="13">
    <source>
        <dbReference type="Proteomes" id="UP000663862"/>
    </source>
</evidence>
<dbReference type="EMBL" id="CAJNYV010004561">
    <property type="protein sequence ID" value="CAF3680709.1"/>
    <property type="molecule type" value="Genomic_DNA"/>
</dbReference>
<dbReference type="EMBL" id="CAJNYT010001859">
    <property type="protein sequence ID" value="CAF3433878.1"/>
    <property type="molecule type" value="Genomic_DNA"/>
</dbReference>
<dbReference type="Proteomes" id="UP000663865">
    <property type="component" value="Unassembled WGS sequence"/>
</dbReference>
<sequence>MTEINKNKCEVPSGQQRILITGVSGLMGRILFNYLTEKYPTKYQVFGIDQHLNISTRYQSINIDNIKIKSISSISTDKFFQCDITDRTKLHQIIQEQKIEIIIHLAALLENYTDIDKISHVNIDGTKNIFEAAGIHRIIYASSVMTVFGYITQEPYLSIFHDTFDDATMLESLQKITIKDYPPLADIQSPGCTAYSQSKIIGEQMATDIVKNSSKSIICARFGSINIDDQPGKTWLRHVWCSYRDLCSFIDKALEAPQYISGIYFIMSNNYRLWVDLDDAKQDLGFVPQDGAEKL</sequence>
<dbReference type="Proteomes" id="UP000663869">
    <property type="component" value="Unassembled WGS sequence"/>
</dbReference>
<dbReference type="Proteomes" id="UP000663873">
    <property type="component" value="Unassembled WGS sequence"/>
</dbReference>
<evidence type="ECO:0000256" key="1">
    <source>
        <dbReference type="ARBA" id="ARBA00007637"/>
    </source>
</evidence>
<evidence type="ECO:0000313" key="11">
    <source>
        <dbReference type="EMBL" id="CAF4535112.1"/>
    </source>
</evidence>
<dbReference type="EMBL" id="CAJNXB010003224">
    <property type="protein sequence ID" value="CAF3301524.1"/>
    <property type="molecule type" value="Genomic_DNA"/>
</dbReference>
<evidence type="ECO:0000259" key="2">
    <source>
        <dbReference type="Pfam" id="PF01370"/>
    </source>
</evidence>
<dbReference type="EMBL" id="CAJOBP010000677">
    <property type="protein sequence ID" value="CAF4208293.1"/>
    <property type="molecule type" value="Genomic_DNA"/>
</dbReference>
<dbReference type="EMBL" id="CAJOBS010001940">
    <property type="protein sequence ID" value="CAF4776529.1"/>
    <property type="molecule type" value="Genomic_DNA"/>
</dbReference>
<evidence type="ECO:0000313" key="14">
    <source>
        <dbReference type="Proteomes" id="UP000663873"/>
    </source>
</evidence>
<dbReference type="EMBL" id="CAJOBQ010001472">
    <property type="protein sequence ID" value="CAF4490357.1"/>
    <property type="molecule type" value="Genomic_DNA"/>
</dbReference>
<evidence type="ECO:0000313" key="12">
    <source>
        <dbReference type="EMBL" id="CAF4776529.1"/>
    </source>
</evidence>
<evidence type="ECO:0000313" key="7">
    <source>
        <dbReference type="EMBL" id="CAF3680709.1"/>
    </source>
</evidence>
<dbReference type="EMBL" id="CAJNYU010000694">
    <property type="protein sequence ID" value="CAF3383360.1"/>
    <property type="molecule type" value="Genomic_DNA"/>
</dbReference>
<protein>
    <recommendedName>
        <fullName evidence="2">NAD-dependent epimerase/dehydratase domain-containing protein</fullName>
    </recommendedName>
</protein>
<comment type="similarity">
    <text evidence="1">Belongs to the NAD(P)-dependent epimerase/dehydratase family.</text>
</comment>
<dbReference type="EMBL" id="CAJOBO010001442">
    <property type="protein sequence ID" value="CAF4378658.1"/>
    <property type="molecule type" value="Genomic_DNA"/>
</dbReference>
<dbReference type="Proteomes" id="UP000663833">
    <property type="component" value="Unassembled WGS sequence"/>
</dbReference>
<dbReference type="Proteomes" id="UP000663872">
    <property type="component" value="Unassembled WGS sequence"/>
</dbReference>
<evidence type="ECO:0000313" key="5">
    <source>
        <dbReference type="EMBL" id="CAF3383360.1"/>
    </source>
</evidence>
<evidence type="ECO:0000313" key="3">
    <source>
        <dbReference type="EMBL" id="CAF3301524.1"/>
    </source>
</evidence>
<organism evidence="10 13">
    <name type="scientific">Rotaria socialis</name>
    <dbReference type="NCBI Taxonomy" id="392032"/>
    <lineage>
        <taxon>Eukaryota</taxon>
        <taxon>Metazoa</taxon>
        <taxon>Spiralia</taxon>
        <taxon>Gnathifera</taxon>
        <taxon>Rotifera</taxon>
        <taxon>Eurotatoria</taxon>
        <taxon>Bdelloidea</taxon>
        <taxon>Philodinida</taxon>
        <taxon>Philodinidae</taxon>
        <taxon>Rotaria</taxon>
    </lineage>
</organism>
<dbReference type="EMBL" id="CAJOBR010000672">
    <property type="protein sequence ID" value="CAF4535112.1"/>
    <property type="molecule type" value="Genomic_DNA"/>
</dbReference>
<proteinExistence type="inferred from homology"/>
<dbReference type="InterPro" id="IPR036291">
    <property type="entry name" value="NAD(P)-bd_dom_sf"/>
</dbReference>